<feature type="compositionally biased region" description="Pro residues" evidence="2">
    <location>
        <begin position="43"/>
        <end position="56"/>
    </location>
</feature>
<feature type="region of interest" description="Disordered" evidence="2">
    <location>
        <begin position="93"/>
        <end position="120"/>
    </location>
</feature>
<feature type="compositionally biased region" description="Basic and acidic residues" evidence="2">
    <location>
        <begin position="138"/>
        <end position="163"/>
    </location>
</feature>
<evidence type="ECO:0008006" key="5">
    <source>
        <dbReference type="Google" id="ProtNLM"/>
    </source>
</evidence>
<dbReference type="AlphaFoldDB" id="A0ABD3M100"/>
<comment type="similarity">
    <text evidence="1">Belongs to the senescence regulator S40 family.</text>
</comment>
<protein>
    <recommendedName>
        <fullName evidence="5">Senescence regulator</fullName>
    </recommendedName>
</protein>
<feature type="region of interest" description="Disordered" evidence="2">
    <location>
        <begin position="135"/>
        <end position="163"/>
    </location>
</feature>
<sequence>MERLGSSSPSQRYMGQLNPPGSDQDSFEWEESDIVWSSDTDPSSPPATPTAPPNRQPHPSRFGLSAALADPPLVRKKPAINPTLSAVSAVRAIPQAPQSSSPDRGGLSGSGPGRARMSAPVDVPVWPKWVKGSVPGTECRRWEQPRDDADVEDDHPLEKKMVPPHEMAAMSRATMAYSVFEGAGRTLKGRDLRRVRNAVFRKTGFLD</sequence>
<evidence type="ECO:0000256" key="1">
    <source>
        <dbReference type="ARBA" id="ARBA00034773"/>
    </source>
</evidence>
<reference evidence="3 4" key="1">
    <citation type="submission" date="2024-11" db="EMBL/GenBank/DDBJ databases">
        <title>Chromosome-level genome assembly of Eucalyptus globulus Labill. provides insights into its genome evolution.</title>
        <authorList>
            <person name="Li X."/>
        </authorList>
    </citation>
    <scope>NUCLEOTIDE SEQUENCE [LARGE SCALE GENOMIC DNA]</scope>
    <source>
        <strain evidence="3">CL2024</strain>
        <tissue evidence="3">Fresh tender leaves</tissue>
    </source>
</reference>
<accession>A0ABD3M100</accession>
<dbReference type="PANTHER" id="PTHR33083:SF123">
    <property type="entry name" value="EXPRESSED PROTEIN"/>
    <property type="match status" value="1"/>
</dbReference>
<keyword evidence="4" id="KW-1185">Reference proteome</keyword>
<dbReference type="Pfam" id="PF04520">
    <property type="entry name" value="Senescence_reg"/>
    <property type="match status" value="1"/>
</dbReference>
<proteinExistence type="inferred from homology"/>
<dbReference type="PANTHER" id="PTHR33083">
    <property type="entry name" value="EXPRESSED PROTEIN"/>
    <property type="match status" value="1"/>
</dbReference>
<dbReference type="GO" id="GO:0010150">
    <property type="term" value="P:leaf senescence"/>
    <property type="evidence" value="ECO:0007669"/>
    <property type="project" value="UniProtKB-ARBA"/>
</dbReference>
<dbReference type="EMBL" id="JBJKBG010000001">
    <property type="protein sequence ID" value="KAL3754230.1"/>
    <property type="molecule type" value="Genomic_DNA"/>
</dbReference>
<evidence type="ECO:0000313" key="3">
    <source>
        <dbReference type="EMBL" id="KAL3754230.1"/>
    </source>
</evidence>
<feature type="compositionally biased region" description="Polar residues" evidence="2">
    <location>
        <begin position="1"/>
        <end position="24"/>
    </location>
</feature>
<comment type="caution">
    <text evidence="3">The sequence shown here is derived from an EMBL/GenBank/DDBJ whole genome shotgun (WGS) entry which is preliminary data.</text>
</comment>
<dbReference type="Proteomes" id="UP001634007">
    <property type="component" value="Unassembled WGS sequence"/>
</dbReference>
<evidence type="ECO:0000313" key="4">
    <source>
        <dbReference type="Proteomes" id="UP001634007"/>
    </source>
</evidence>
<evidence type="ECO:0000256" key="2">
    <source>
        <dbReference type="SAM" id="MobiDB-lite"/>
    </source>
</evidence>
<name>A0ABD3M100_EUCGL</name>
<gene>
    <name evidence="3" type="ORF">ACJRO7_001467</name>
</gene>
<feature type="region of interest" description="Disordered" evidence="2">
    <location>
        <begin position="1"/>
        <end position="80"/>
    </location>
</feature>
<dbReference type="InterPro" id="IPR007608">
    <property type="entry name" value="Senescence_reg_S40"/>
</dbReference>
<organism evidence="3 4">
    <name type="scientific">Eucalyptus globulus</name>
    <name type="common">Tasmanian blue gum</name>
    <dbReference type="NCBI Taxonomy" id="34317"/>
    <lineage>
        <taxon>Eukaryota</taxon>
        <taxon>Viridiplantae</taxon>
        <taxon>Streptophyta</taxon>
        <taxon>Embryophyta</taxon>
        <taxon>Tracheophyta</taxon>
        <taxon>Spermatophyta</taxon>
        <taxon>Magnoliopsida</taxon>
        <taxon>eudicotyledons</taxon>
        <taxon>Gunneridae</taxon>
        <taxon>Pentapetalae</taxon>
        <taxon>rosids</taxon>
        <taxon>malvids</taxon>
        <taxon>Myrtales</taxon>
        <taxon>Myrtaceae</taxon>
        <taxon>Myrtoideae</taxon>
        <taxon>Eucalypteae</taxon>
        <taxon>Eucalyptus</taxon>
    </lineage>
</organism>